<accession>A0ABN8SS71</accession>
<gene>
    <name evidence="3" type="ORF">PEVE_00026889</name>
</gene>
<proteinExistence type="predicted"/>
<organism evidence="3 4">
    <name type="scientific">Porites evermanni</name>
    <dbReference type="NCBI Taxonomy" id="104178"/>
    <lineage>
        <taxon>Eukaryota</taxon>
        <taxon>Metazoa</taxon>
        <taxon>Cnidaria</taxon>
        <taxon>Anthozoa</taxon>
        <taxon>Hexacorallia</taxon>
        <taxon>Scleractinia</taxon>
        <taxon>Fungiina</taxon>
        <taxon>Poritidae</taxon>
        <taxon>Porites</taxon>
    </lineage>
</organism>
<protein>
    <submittedName>
        <fullName evidence="3">Uncharacterized protein</fullName>
    </submittedName>
</protein>
<evidence type="ECO:0000256" key="2">
    <source>
        <dbReference type="SAM" id="MobiDB-lite"/>
    </source>
</evidence>
<reference evidence="3 4" key="1">
    <citation type="submission" date="2022-05" db="EMBL/GenBank/DDBJ databases">
        <authorList>
            <consortium name="Genoscope - CEA"/>
            <person name="William W."/>
        </authorList>
    </citation>
    <scope>NUCLEOTIDE SEQUENCE [LARGE SCALE GENOMIC DNA]</scope>
</reference>
<evidence type="ECO:0000313" key="3">
    <source>
        <dbReference type="EMBL" id="CAH3193975.1"/>
    </source>
</evidence>
<keyword evidence="4" id="KW-1185">Reference proteome</keyword>
<keyword evidence="1" id="KW-0175">Coiled coil</keyword>
<feature type="coiled-coil region" evidence="1">
    <location>
        <begin position="2"/>
        <end position="59"/>
    </location>
</feature>
<evidence type="ECO:0000256" key="1">
    <source>
        <dbReference type="SAM" id="Coils"/>
    </source>
</evidence>
<name>A0ABN8SS71_9CNID</name>
<feature type="compositionally biased region" description="Acidic residues" evidence="2">
    <location>
        <begin position="129"/>
        <end position="156"/>
    </location>
</feature>
<comment type="caution">
    <text evidence="3">The sequence shown here is derived from an EMBL/GenBank/DDBJ whole genome shotgun (WGS) entry which is preliminary data.</text>
</comment>
<sequence>MIAELQSNIDQTLMRAEAQKEKHKSMYPFAKETFVSKKRRVKENKAKARKRRRERAEKNCERVFSAISHSSSYGEVITSDHCSVKGLNNLTKRDGRWLKLLISEGKFTVDAIETIRAKVSPVVLSAINDSDDDDDDNEEEVEDGNASEGDGNGEDD</sequence>
<feature type="region of interest" description="Disordered" evidence="2">
    <location>
        <begin position="125"/>
        <end position="156"/>
    </location>
</feature>
<dbReference type="Proteomes" id="UP001159427">
    <property type="component" value="Unassembled WGS sequence"/>
</dbReference>
<evidence type="ECO:0000313" key="4">
    <source>
        <dbReference type="Proteomes" id="UP001159427"/>
    </source>
</evidence>
<dbReference type="EMBL" id="CALNXI010003662">
    <property type="protein sequence ID" value="CAH3193975.1"/>
    <property type="molecule type" value="Genomic_DNA"/>
</dbReference>